<gene>
    <name evidence="1" type="ORF">GQ61_01200</name>
</gene>
<dbReference type="KEGG" id="naf:GQ61_01200"/>
<dbReference type="Proteomes" id="UP000237351">
    <property type="component" value="Chromosome"/>
</dbReference>
<organism evidence="1 2">
    <name type="scientific">Candidatus Nucleicultrix amoebiphila FS5</name>
    <dbReference type="NCBI Taxonomy" id="1414854"/>
    <lineage>
        <taxon>Bacteria</taxon>
        <taxon>Pseudomonadati</taxon>
        <taxon>Pseudomonadota</taxon>
        <taxon>Alphaproteobacteria</taxon>
        <taxon>Holosporales</taxon>
        <taxon>Candidatus Nucleicultricaceae</taxon>
        <taxon>Candidatus Nucleicultrix</taxon>
    </lineage>
</organism>
<reference evidence="1 2" key="1">
    <citation type="submission" date="2014-06" db="EMBL/GenBank/DDBJ databases">
        <title>The genome of the endonuclear symbiont Nucleicultrix amoebiphila.</title>
        <authorList>
            <person name="Schulz F."/>
            <person name="Horn M."/>
        </authorList>
    </citation>
    <scope>NUCLEOTIDE SEQUENCE [LARGE SCALE GENOMIC DNA]</scope>
    <source>
        <strain evidence="1 2">FS5</strain>
    </source>
</reference>
<name>A0A1W6N2S6_9PROT</name>
<dbReference type="AlphaFoldDB" id="A0A1W6N2S6"/>
<sequence>MRENDKFLRPLKANLLLLPGVFRPLRYEATLLLFLLLHQSHSPTKGQKMANETLVHQHF</sequence>
<protein>
    <submittedName>
        <fullName evidence="1">Uncharacterized protein</fullName>
    </submittedName>
</protein>
<accession>A0A1W6N2S6</accession>
<evidence type="ECO:0000313" key="2">
    <source>
        <dbReference type="Proteomes" id="UP000237351"/>
    </source>
</evidence>
<dbReference type="EMBL" id="CP008743">
    <property type="protein sequence ID" value="ARN84184.1"/>
    <property type="molecule type" value="Genomic_DNA"/>
</dbReference>
<evidence type="ECO:0000313" key="1">
    <source>
        <dbReference type="EMBL" id="ARN84184.1"/>
    </source>
</evidence>
<proteinExistence type="predicted"/>
<keyword evidence="2" id="KW-1185">Reference proteome</keyword>